<comment type="caution">
    <text evidence="1">The sequence shown here is derived from an EMBL/GenBank/DDBJ whole genome shotgun (WGS) entry which is preliminary data.</text>
</comment>
<evidence type="ECO:0000313" key="5">
    <source>
        <dbReference type="EMBL" id="CAL6097267.1"/>
    </source>
</evidence>
<evidence type="ECO:0000313" key="2">
    <source>
        <dbReference type="EMBL" id="CAI9922612.1"/>
    </source>
</evidence>
<name>A0AA86N5B6_9EUKA</name>
<dbReference type="EMBL" id="CATOUU010000681">
    <property type="protein sequence ID" value="CAI9940621.1"/>
    <property type="molecule type" value="Genomic_DNA"/>
</dbReference>
<dbReference type="EMBL" id="CAXDID020000077">
    <property type="protein sequence ID" value="CAL6016706.1"/>
    <property type="molecule type" value="Genomic_DNA"/>
</dbReference>
<evidence type="ECO:0000313" key="1">
    <source>
        <dbReference type="EMBL" id="CAI9913118.1"/>
    </source>
</evidence>
<keyword evidence="7" id="KW-1185">Reference proteome</keyword>
<dbReference type="Proteomes" id="UP001642409">
    <property type="component" value="Unassembled WGS sequence"/>
</dbReference>
<evidence type="ECO:0000313" key="3">
    <source>
        <dbReference type="EMBL" id="CAI9940621.1"/>
    </source>
</evidence>
<sequence length="148" mass="16781">MKTDTRFQVSTFKSWQRNESLGSLEARFQNNEQKAREIQKFTGSASGKSLSARRAELPGAPESTCCLDFAYQFPYCSLASLSFLCLARSLPLILSLLFFSQRNSKPTPDSRVPSSNLGRKMRVLALWKHFLTIIVKKQGKSEFRPELP</sequence>
<dbReference type="AlphaFoldDB" id="A0AA86N5B6"/>
<dbReference type="EMBL" id="CAXDID020000698">
    <property type="protein sequence ID" value="CAL6110928.1"/>
    <property type="molecule type" value="Genomic_DNA"/>
</dbReference>
<gene>
    <name evidence="2" type="ORF">HINF_LOCUS10257</name>
    <name evidence="4" type="ORF">HINF_LOCUS25633</name>
    <name evidence="3" type="ORF">HINF_LOCUS28266</name>
    <name evidence="5" type="ORF">HINF_LOCUS68826</name>
    <name evidence="6" type="ORF">HINF_LOCUS76151</name>
    <name evidence="1" type="ORF">HINF_LOCUS763</name>
</gene>
<dbReference type="EMBL" id="CATOUU010000019">
    <property type="protein sequence ID" value="CAI9913118.1"/>
    <property type="molecule type" value="Genomic_DNA"/>
</dbReference>
<dbReference type="EMBL" id="CATOUU010000256">
    <property type="protein sequence ID" value="CAI9922612.1"/>
    <property type="molecule type" value="Genomic_DNA"/>
</dbReference>
<reference evidence="4 7" key="2">
    <citation type="submission" date="2024-07" db="EMBL/GenBank/DDBJ databases">
        <authorList>
            <person name="Akdeniz Z."/>
        </authorList>
    </citation>
    <scope>NUCLEOTIDE SEQUENCE [LARGE SCALE GENOMIC DNA]</scope>
</reference>
<organism evidence="1">
    <name type="scientific">Hexamita inflata</name>
    <dbReference type="NCBI Taxonomy" id="28002"/>
    <lineage>
        <taxon>Eukaryota</taxon>
        <taxon>Metamonada</taxon>
        <taxon>Diplomonadida</taxon>
        <taxon>Hexamitidae</taxon>
        <taxon>Hexamitinae</taxon>
        <taxon>Hexamita</taxon>
    </lineage>
</organism>
<protein>
    <submittedName>
        <fullName evidence="4">Hypothetical_protein</fullName>
    </submittedName>
</protein>
<evidence type="ECO:0000313" key="6">
    <source>
        <dbReference type="EMBL" id="CAL6110928.1"/>
    </source>
</evidence>
<evidence type="ECO:0000313" key="4">
    <source>
        <dbReference type="EMBL" id="CAL6016706.1"/>
    </source>
</evidence>
<reference evidence="1" key="1">
    <citation type="submission" date="2023-06" db="EMBL/GenBank/DDBJ databases">
        <authorList>
            <person name="Kurt Z."/>
        </authorList>
    </citation>
    <scope>NUCLEOTIDE SEQUENCE</scope>
</reference>
<dbReference type="EMBL" id="CAXDID020000493">
    <property type="protein sequence ID" value="CAL6097267.1"/>
    <property type="molecule type" value="Genomic_DNA"/>
</dbReference>
<evidence type="ECO:0000313" key="7">
    <source>
        <dbReference type="Proteomes" id="UP001642409"/>
    </source>
</evidence>
<proteinExistence type="predicted"/>
<accession>A0AA86N5B6</accession>